<dbReference type="PROSITE" id="PS50112">
    <property type="entry name" value="PAS"/>
    <property type="match status" value="1"/>
</dbReference>
<sequence length="83" mass="9097">MSNTTPIKRLTPVASETLLSIMETLPGALFVVDDTATIVYANTSAQSIIRATREELVGKPLWRGAPHLVSITLYQAIQKTRQT</sequence>
<evidence type="ECO:0000313" key="3">
    <source>
        <dbReference type="Proteomes" id="UP000597444"/>
    </source>
</evidence>
<dbReference type="InterPro" id="IPR035965">
    <property type="entry name" value="PAS-like_dom_sf"/>
</dbReference>
<feature type="domain" description="PAS" evidence="1">
    <location>
        <begin position="14"/>
        <end position="59"/>
    </location>
</feature>
<name>A0A8J3IB22_9CHLR</name>
<keyword evidence="3" id="KW-1185">Reference proteome</keyword>
<dbReference type="GO" id="GO:0006355">
    <property type="term" value="P:regulation of DNA-templated transcription"/>
    <property type="evidence" value="ECO:0007669"/>
    <property type="project" value="InterPro"/>
</dbReference>
<dbReference type="SMART" id="SM00091">
    <property type="entry name" value="PAS"/>
    <property type="match status" value="1"/>
</dbReference>
<dbReference type="NCBIfam" id="TIGR00229">
    <property type="entry name" value="sensory_box"/>
    <property type="match status" value="1"/>
</dbReference>
<proteinExistence type="predicted"/>
<dbReference type="Gene3D" id="3.30.450.20">
    <property type="entry name" value="PAS domain"/>
    <property type="match status" value="1"/>
</dbReference>
<dbReference type="AlphaFoldDB" id="A0A8J3IB22"/>
<dbReference type="Proteomes" id="UP000597444">
    <property type="component" value="Unassembled WGS sequence"/>
</dbReference>
<reference evidence="2" key="1">
    <citation type="submission" date="2020-10" db="EMBL/GenBank/DDBJ databases">
        <title>Taxonomic study of unclassified bacteria belonging to the class Ktedonobacteria.</title>
        <authorList>
            <person name="Yabe S."/>
            <person name="Wang C.M."/>
            <person name="Zheng Y."/>
            <person name="Sakai Y."/>
            <person name="Cavaletti L."/>
            <person name="Monciardini P."/>
            <person name="Donadio S."/>
        </authorList>
    </citation>
    <scope>NUCLEOTIDE SEQUENCE</scope>
    <source>
        <strain evidence="2">ID150040</strain>
    </source>
</reference>
<evidence type="ECO:0000259" key="1">
    <source>
        <dbReference type="PROSITE" id="PS50112"/>
    </source>
</evidence>
<evidence type="ECO:0000313" key="2">
    <source>
        <dbReference type="EMBL" id="GHO90333.1"/>
    </source>
</evidence>
<dbReference type="Pfam" id="PF00989">
    <property type="entry name" value="PAS"/>
    <property type="match status" value="1"/>
</dbReference>
<protein>
    <recommendedName>
        <fullName evidence="1">PAS domain-containing protein</fullName>
    </recommendedName>
</protein>
<accession>A0A8J3IB22</accession>
<comment type="caution">
    <text evidence="2">The sequence shown here is derived from an EMBL/GenBank/DDBJ whole genome shotgun (WGS) entry which is preliminary data.</text>
</comment>
<organism evidence="2 3">
    <name type="scientific">Reticulibacter mediterranei</name>
    <dbReference type="NCBI Taxonomy" id="2778369"/>
    <lineage>
        <taxon>Bacteria</taxon>
        <taxon>Bacillati</taxon>
        <taxon>Chloroflexota</taxon>
        <taxon>Ktedonobacteria</taxon>
        <taxon>Ktedonobacterales</taxon>
        <taxon>Reticulibacteraceae</taxon>
        <taxon>Reticulibacter</taxon>
    </lineage>
</organism>
<dbReference type="CDD" id="cd00130">
    <property type="entry name" value="PAS"/>
    <property type="match status" value="1"/>
</dbReference>
<dbReference type="EMBL" id="BNJK01000001">
    <property type="protein sequence ID" value="GHO90333.1"/>
    <property type="molecule type" value="Genomic_DNA"/>
</dbReference>
<gene>
    <name evidence="2" type="ORF">KSF_003810</name>
</gene>
<dbReference type="InterPro" id="IPR000014">
    <property type="entry name" value="PAS"/>
</dbReference>
<dbReference type="InterPro" id="IPR013767">
    <property type="entry name" value="PAS_fold"/>
</dbReference>
<dbReference type="SUPFAM" id="SSF55785">
    <property type="entry name" value="PYP-like sensor domain (PAS domain)"/>
    <property type="match status" value="1"/>
</dbReference>